<proteinExistence type="predicted"/>
<name>A0A0Q3ENC0_BRADI</name>
<dbReference type="Proteomes" id="UP000008810">
    <property type="component" value="Chromosome 4"/>
</dbReference>
<dbReference type="Gramene" id="KQJ88990">
    <property type="protein sequence ID" value="KQJ88990"/>
    <property type="gene ID" value="BRADI_4g22632v3"/>
</dbReference>
<evidence type="ECO:0000313" key="3">
    <source>
        <dbReference type="Proteomes" id="UP000008810"/>
    </source>
</evidence>
<sequence length="94" mass="10600">MDAWTAGHSLLDWWSAIPLSGKDRKEFSASSSLIFWSVWKFRNSVVFDRAPVLLACFLSGLGVEAEVWIRAGLLSGLGFRSIPREWRDNGPWGM</sequence>
<evidence type="ECO:0008006" key="4">
    <source>
        <dbReference type="Google" id="ProtNLM"/>
    </source>
</evidence>
<evidence type="ECO:0000313" key="1">
    <source>
        <dbReference type="EMBL" id="KQJ88990.1"/>
    </source>
</evidence>
<reference evidence="1 2" key="1">
    <citation type="journal article" date="2010" name="Nature">
        <title>Genome sequencing and analysis of the model grass Brachypodium distachyon.</title>
        <authorList>
            <consortium name="International Brachypodium Initiative"/>
        </authorList>
    </citation>
    <scope>NUCLEOTIDE SEQUENCE [LARGE SCALE GENOMIC DNA]</scope>
    <source>
        <strain evidence="1 2">Bd21</strain>
    </source>
</reference>
<gene>
    <name evidence="1" type="ORF">BRADI_4g22632v3</name>
</gene>
<reference evidence="1" key="2">
    <citation type="submission" date="2017-06" db="EMBL/GenBank/DDBJ databases">
        <title>WGS assembly of Brachypodium distachyon.</title>
        <authorList>
            <consortium name="The International Brachypodium Initiative"/>
            <person name="Lucas S."/>
            <person name="Harmon-Smith M."/>
            <person name="Lail K."/>
            <person name="Tice H."/>
            <person name="Grimwood J."/>
            <person name="Bruce D."/>
            <person name="Barry K."/>
            <person name="Shu S."/>
            <person name="Lindquist E."/>
            <person name="Wang M."/>
            <person name="Pitluck S."/>
            <person name="Vogel J.P."/>
            <person name="Garvin D.F."/>
            <person name="Mockler T.C."/>
            <person name="Schmutz J."/>
            <person name="Rokhsar D."/>
            <person name="Bevan M.W."/>
        </authorList>
    </citation>
    <scope>NUCLEOTIDE SEQUENCE</scope>
    <source>
        <strain evidence="1">Bd21</strain>
    </source>
</reference>
<evidence type="ECO:0000313" key="2">
    <source>
        <dbReference type="EnsemblPlants" id="KQJ88990"/>
    </source>
</evidence>
<dbReference type="OrthoDB" id="692729at2759"/>
<keyword evidence="3" id="KW-1185">Reference proteome</keyword>
<reference evidence="2" key="3">
    <citation type="submission" date="2018-08" db="UniProtKB">
        <authorList>
            <consortium name="EnsemblPlants"/>
        </authorList>
    </citation>
    <scope>IDENTIFICATION</scope>
    <source>
        <strain evidence="2">cv. Bd21</strain>
    </source>
</reference>
<organism evidence="1">
    <name type="scientific">Brachypodium distachyon</name>
    <name type="common">Purple false brome</name>
    <name type="synonym">Trachynia distachya</name>
    <dbReference type="NCBI Taxonomy" id="15368"/>
    <lineage>
        <taxon>Eukaryota</taxon>
        <taxon>Viridiplantae</taxon>
        <taxon>Streptophyta</taxon>
        <taxon>Embryophyta</taxon>
        <taxon>Tracheophyta</taxon>
        <taxon>Spermatophyta</taxon>
        <taxon>Magnoliopsida</taxon>
        <taxon>Liliopsida</taxon>
        <taxon>Poales</taxon>
        <taxon>Poaceae</taxon>
        <taxon>BOP clade</taxon>
        <taxon>Pooideae</taxon>
        <taxon>Stipodae</taxon>
        <taxon>Brachypodieae</taxon>
        <taxon>Brachypodium</taxon>
    </lineage>
</organism>
<accession>A0A0Q3ENC0</accession>
<dbReference type="EnsemblPlants" id="KQJ88990">
    <property type="protein sequence ID" value="KQJ88990"/>
    <property type="gene ID" value="BRADI_4g22632v3"/>
</dbReference>
<dbReference type="EMBL" id="CM000883">
    <property type="protein sequence ID" value="KQJ88990.1"/>
    <property type="molecule type" value="Genomic_DNA"/>
</dbReference>
<dbReference type="AlphaFoldDB" id="A0A0Q3ENC0"/>
<dbReference type="InParanoid" id="A0A0Q3ENC0"/>
<protein>
    <recommendedName>
        <fullName evidence="4">Reverse transcriptase zinc-binding domain-containing protein</fullName>
    </recommendedName>
</protein>